<evidence type="ECO:0000256" key="2">
    <source>
        <dbReference type="SAM" id="Phobius"/>
    </source>
</evidence>
<dbReference type="Proteomes" id="UP000626092">
    <property type="component" value="Unassembled WGS sequence"/>
</dbReference>
<dbReference type="PANTHER" id="PTHR34558">
    <property type="entry name" value="EXPRESSED PROTEIN"/>
    <property type="match status" value="1"/>
</dbReference>
<proteinExistence type="predicted"/>
<reference evidence="3" key="1">
    <citation type="submission" date="2019-11" db="EMBL/GenBank/DDBJ databases">
        <authorList>
            <person name="Liu Y."/>
            <person name="Hou J."/>
            <person name="Li T.-Q."/>
            <person name="Guan C.-H."/>
            <person name="Wu X."/>
            <person name="Wu H.-Z."/>
            <person name="Ling F."/>
            <person name="Zhang R."/>
            <person name="Shi X.-G."/>
            <person name="Ren J.-P."/>
            <person name="Chen E.-F."/>
            <person name="Sun J.-M."/>
        </authorList>
    </citation>
    <scope>NUCLEOTIDE SEQUENCE</scope>
    <source>
        <strain evidence="3">Adult_tree_wgs_1</strain>
        <tissue evidence="3">Leaves</tissue>
    </source>
</reference>
<evidence type="ECO:0000313" key="4">
    <source>
        <dbReference type="Proteomes" id="UP000626092"/>
    </source>
</evidence>
<evidence type="ECO:0000313" key="3">
    <source>
        <dbReference type="EMBL" id="KAF7150224.1"/>
    </source>
</evidence>
<name>A0A834LVZ8_RHOSS</name>
<feature type="transmembrane region" description="Helical" evidence="2">
    <location>
        <begin position="75"/>
        <end position="94"/>
    </location>
</feature>
<keyword evidence="2" id="KW-1133">Transmembrane helix</keyword>
<gene>
    <name evidence="3" type="ORF">RHSIM_Rhsim02G0116500</name>
</gene>
<accession>A0A834LVZ8</accession>
<comment type="caution">
    <text evidence="3">The sequence shown here is derived from an EMBL/GenBank/DDBJ whole genome shotgun (WGS) entry which is preliminary data.</text>
</comment>
<dbReference type="OrthoDB" id="686454at2759"/>
<feature type="region of interest" description="Disordered" evidence="1">
    <location>
        <begin position="39"/>
        <end position="70"/>
    </location>
</feature>
<dbReference type="PANTHER" id="PTHR34558:SF16">
    <property type="match status" value="1"/>
</dbReference>
<dbReference type="EMBL" id="WJXA01000002">
    <property type="protein sequence ID" value="KAF7150224.1"/>
    <property type="molecule type" value="Genomic_DNA"/>
</dbReference>
<keyword evidence="2" id="KW-0812">Transmembrane</keyword>
<organism evidence="3 4">
    <name type="scientific">Rhododendron simsii</name>
    <name type="common">Sims's rhododendron</name>
    <dbReference type="NCBI Taxonomy" id="118357"/>
    <lineage>
        <taxon>Eukaryota</taxon>
        <taxon>Viridiplantae</taxon>
        <taxon>Streptophyta</taxon>
        <taxon>Embryophyta</taxon>
        <taxon>Tracheophyta</taxon>
        <taxon>Spermatophyta</taxon>
        <taxon>Magnoliopsida</taxon>
        <taxon>eudicotyledons</taxon>
        <taxon>Gunneridae</taxon>
        <taxon>Pentapetalae</taxon>
        <taxon>asterids</taxon>
        <taxon>Ericales</taxon>
        <taxon>Ericaceae</taxon>
        <taxon>Ericoideae</taxon>
        <taxon>Rhodoreae</taxon>
        <taxon>Rhododendron</taxon>
    </lineage>
</organism>
<keyword evidence="2" id="KW-0472">Membrane</keyword>
<evidence type="ECO:0000256" key="1">
    <source>
        <dbReference type="SAM" id="MobiDB-lite"/>
    </source>
</evidence>
<keyword evidence="4" id="KW-1185">Reference proteome</keyword>
<sequence length="105" mass="10958">MLITKTNGSENVDLMAPVVANRPYNKAVIGLKDELVPSLAPSTGGNDSGDGGAPAGNRLLTRRHSSDKSAAGGDVILGGFATALVAAIFCYIRVTRRNQQTKTME</sequence>
<protein>
    <submittedName>
        <fullName evidence="3">Uncharacterized protein</fullName>
    </submittedName>
</protein>
<dbReference type="AlphaFoldDB" id="A0A834LVZ8"/>